<dbReference type="RefSeq" id="WP_182599037.1">
    <property type="nucleotide sequence ID" value="NZ_JACIVC010000070.1"/>
</dbReference>
<gene>
    <name evidence="1" type="ORF">H5S40_10530</name>
</gene>
<accession>A0A7W3TTF6</accession>
<comment type="caution">
    <text evidence="1">The sequence shown here is derived from an EMBL/GenBank/DDBJ whole genome shotgun (WGS) entry which is preliminary data.</text>
</comment>
<organism evidence="1 2">
    <name type="scientific">Limosilactobacillus albertensis</name>
    <dbReference type="NCBI Taxonomy" id="2759752"/>
    <lineage>
        <taxon>Bacteria</taxon>
        <taxon>Bacillati</taxon>
        <taxon>Bacillota</taxon>
        <taxon>Bacilli</taxon>
        <taxon>Lactobacillales</taxon>
        <taxon>Lactobacillaceae</taxon>
        <taxon>Limosilactobacillus</taxon>
    </lineage>
</organism>
<keyword evidence="2" id="KW-1185">Reference proteome</keyword>
<dbReference type="Proteomes" id="UP000518316">
    <property type="component" value="Unassembled WGS sequence"/>
</dbReference>
<evidence type="ECO:0000313" key="2">
    <source>
        <dbReference type="Proteomes" id="UP000518316"/>
    </source>
</evidence>
<protein>
    <submittedName>
        <fullName evidence="1">Uncharacterized protein</fullName>
    </submittedName>
</protein>
<dbReference type="EMBL" id="JACIVC010000070">
    <property type="protein sequence ID" value="MBB1070580.1"/>
    <property type="molecule type" value="Genomic_DNA"/>
</dbReference>
<reference evidence="1 2" key="1">
    <citation type="submission" date="2020-07" db="EMBL/GenBank/DDBJ databases">
        <title>Description of Limosilactobacillus balticus sp. nov., Limosilactobacillus agrestis sp. nov., Limosilactobacillus albertensis sp. nov., Limosilactobacillus rudii sp. nov., Limosilactobacillus fastidiosus sp. nov., five novel Limosilactobacillus species isolated from the vertebrate gastrointestinal tract, and proposal of 6 subspecies of Limosilactobacillus reuteri adapted to the gastrointestinal tract of specific vertebrate hosts.</title>
        <authorList>
            <person name="Li F."/>
            <person name="Cheng C."/>
            <person name="Zheng J."/>
            <person name="Quevedo R.M."/>
            <person name="Li J."/>
            <person name="Roos S."/>
            <person name="Gaenzle M.G."/>
            <person name="Walter J."/>
        </authorList>
    </citation>
    <scope>NUCLEOTIDE SEQUENCE [LARGE SCALE GENOMIC DNA]</scope>
    <source>
        <strain evidence="1 2">RRLNB_1_1</strain>
    </source>
</reference>
<name>A0A7W3TTF6_9LACO</name>
<sequence>MVKNTIDSGNSNTQINGDNNTVNLSINPNKLTKSIIYKLLVIIDNSDISISGEFSLKAPAEMNRKLVFNKAPKYVHIFARYAYNLENFSQVLENCFENSQNILVKVANIFDEKAAKFDDNAEYVIDNGDIQLDIVKKNLIFCILNDPRYNENEYDDITIESFVYILMAYTVEKCKILLNPNDVRK</sequence>
<proteinExistence type="predicted"/>
<dbReference type="AlphaFoldDB" id="A0A7W3TTF6"/>
<evidence type="ECO:0000313" key="1">
    <source>
        <dbReference type="EMBL" id="MBB1070580.1"/>
    </source>
</evidence>